<dbReference type="Proteomes" id="UP000827986">
    <property type="component" value="Unassembled WGS sequence"/>
</dbReference>
<proteinExistence type="predicted"/>
<dbReference type="AlphaFoldDB" id="A0A9D3XCQ0"/>
<dbReference type="EMBL" id="JAHDVG010000474">
    <property type="protein sequence ID" value="KAH1176630.1"/>
    <property type="molecule type" value="Genomic_DNA"/>
</dbReference>
<name>A0A9D3XCQ0_9SAUR</name>
<evidence type="ECO:0000313" key="2">
    <source>
        <dbReference type="Proteomes" id="UP000827986"/>
    </source>
</evidence>
<sequence length="105" mass="12148">MLSLICKFIHNRKAEVCNTVLYSIFHIKDTSEELNNSVRQRLRDIALNIPFKVCNGQQHNPFQARESPDFRIPCCDEDKELECIFSETAPSWLCTAPSFQVSPSW</sequence>
<keyword evidence="2" id="KW-1185">Reference proteome</keyword>
<gene>
    <name evidence="1" type="ORF">KIL84_010332</name>
</gene>
<reference evidence="1" key="1">
    <citation type="submission" date="2021-09" db="EMBL/GenBank/DDBJ databases">
        <title>The genome of Mauremys mutica provides insights into the evolution of semi-aquatic lifestyle.</title>
        <authorList>
            <person name="Gong S."/>
            <person name="Gao Y."/>
        </authorList>
    </citation>
    <scope>NUCLEOTIDE SEQUENCE</scope>
    <source>
        <strain evidence="1">MM-2020</strain>
        <tissue evidence="1">Muscle</tissue>
    </source>
</reference>
<accession>A0A9D3XCQ0</accession>
<comment type="caution">
    <text evidence="1">The sequence shown here is derived from an EMBL/GenBank/DDBJ whole genome shotgun (WGS) entry which is preliminary data.</text>
</comment>
<evidence type="ECO:0000313" key="1">
    <source>
        <dbReference type="EMBL" id="KAH1176630.1"/>
    </source>
</evidence>
<protein>
    <submittedName>
        <fullName evidence="1">Uncharacterized protein</fullName>
    </submittedName>
</protein>
<organism evidence="1 2">
    <name type="scientific">Mauremys mutica</name>
    <name type="common">yellowpond turtle</name>
    <dbReference type="NCBI Taxonomy" id="74926"/>
    <lineage>
        <taxon>Eukaryota</taxon>
        <taxon>Metazoa</taxon>
        <taxon>Chordata</taxon>
        <taxon>Craniata</taxon>
        <taxon>Vertebrata</taxon>
        <taxon>Euteleostomi</taxon>
        <taxon>Archelosauria</taxon>
        <taxon>Testudinata</taxon>
        <taxon>Testudines</taxon>
        <taxon>Cryptodira</taxon>
        <taxon>Durocryptodira</taxon>
        <taxon>Testudinoidea</taxon>
        <taxon>Geoemydidae</taxon>
        <taxon>Geoemydinae</taxon>
        <taxon>Mauremys</taxon>
    </lineage>
</organism>